<evidence type="ECO:0000313" key="2">
    <source>
        <dbReference type="EMBL" id="SQF66016.1"/>
    </source>
</evidence>
<keyword evidence="1" id="KW-0472">Membrane</keyword>
<protein>
    <submittedName>
        <fullName evidence="2">ComG operon protein 5</fullName>
    </submittedName>
</protein>
<dbReference type="Proteomes" id="UP000249571">
    <property type="component" value="Chromosome 1"/>
</dbReference>
<dbReference type="NCBIfam" id="NF041013">
    <property type="entry name" value="T4P_ComGE"/>
    <property type="match status" value="1"/>
</dbReference>
<proteinExistence type="predicted"/>
<evidence type="ECO:0000313" key="3">
    <source>
        <dbReference type="Proteomes" id="UP000249571"/>
    </source>
</evidence>
<dbReference type="InterPro" id="IPR053468">
    <property type="entry name" value="ComGE-like"/>
</dbReference>
<organism evidence="2 3">
    <name type="scientific">Streptococcus dysgalactiae subsp. equisimilis</name>
    <name type="common">Streptococcus equisimilis</name>
    <dbReference type="NCBI Taxonomy" id="119602"/>
    <lineage>
        <taxon>Bacteria</taxon>
        <taxon>Bacillati</taxon>
        <taxon>Bacillota</taxon>
        <taxon>Bacilli</taxon>
        <taxon>Lactobacillales</taxon>
        <taxon>Streptococcaceae</taxon>
        <taxon>Streptococcus</taxon>
    </lineage>
</organism>
<evidence type="ECO:0000256" key="1">
    <source>
        <dbReference type="SAM" id="Phobius"/>
    </source>
</evidence>
<dbReference type="AlphaFoldDB" id="A0A9X8SYQ6"/>
<gene>
    <name evidence="2" type="ORF">NCTC6179_00156</name>
</gene>
<dbReference type="RefSeq" id="WP_111714776.1">
    <property type="nucleotide sequence ID" value="NZ_JANCPS010000028.1"/>
</dbReference>
<reference evidence="2 3" key="1">
    <citation type="submission" date="2018-06" db="EMBL/GenBank/DDBJ databases">
        <authorList>
            <consortium name="Pathogen Informatics"/>
            <person name="Doyle S."/>
        </authorList>
    </citation>
    <scope>NUCLEOTIDE SEQUENCE [LARGE SCALE GENOMIC DNA]</scope>
    <source>
        <strain evidence="2 3">NCTC6179</strain>
    </source>
</reference>
<name>A0A9X8SYQ6_STREQ</name>
<dbReference type="EMBL" id="LS483361">
    <property type="protein sequence ID" value="SQF66016.1"/>
    <property type="molecule type" value="Genomic_DNA"/>
</dbReference>
<feature type="transmembrane region" description="Helical" evidence="1">
    <location>
        <begin position="12"/>
        <end position="34"/>
    </location>
</feature>
<keyword evidence="1" id="KW-1133">Transmembrane helix</keyword>
<keyword evidence="1" id="KW-0812">Transmembrane</keyword>
<dbReference type="Pfam" id="PF11773">
    <property type="entry name" value="ComGE"/>
    <property type="match status" value="1"/>
</dbReference>
<accession>A0A9X8SYQ6</accession>
<sequence length="98" mass="11116">MEIIKKQVKAYIALESVMATGLLVAIVILVLTSLKQSQTRLTYYRSQQEKLNLALMAVQTGQTSLNMNDCRLTVSCTEKTLIVRDQEGEVIRIEKKDR</sequence>
<dbReference type="InterPro" id="IPR021749">
    <property type="entry name" value="ComGE"/>
</dbReference>